<name>A0A2W7NRD3_9BACT</name>
<feature type="domain" description="PKD" evidence="1">
    <location>
        <begin position="4922"/>
        <end position="4970"/>
    </location>
</feature>
<dbReference type="Gene3D" id="2.60.40.2700">
    <property type="match status" value="1"/>
</dbReference>
<dbReference type="Gene3D" id="2.60.40.740">
    <property type="match status" value="2"/>
</dbReference>
<dbReference type="InterPro" id="IPR000601">
    <property type="entry name" value="PKD_dom"/>
</dbReference>
<organism evidence="2 3">
    <name type="scientific">Breznakibacter xylanolyticus</name>
    <dbReference type="NCBI Taxonomy" id="990"/>
    <lineage>
        <taxon>Bacteria</taxon>
        <taxon>Pseudomonadati</taxon>
        <taxon>Bacteroidota</taxon>
        <taxon>Bacteroidia</taxon>
        <taxon>Marinilabiliales</taxon>
        <taxon>Marinilabiliaceae</taxon>
        <taxon>Breznakibacter</taxon>
    </lineage>
</organism>
<protein>
    <submittedName>
        <fullName evidence="2">Gliding motility-associated-like protein</fullName>
    </submittedName>
</protein>
<dbReference type="InterPro" id="IPR045829">
    <property type="entry name" value="PKD_6"/>
</dbReference>
<feature type="domain" description="PKD" evidence="1">
    <location>
        <begin position="5003"/>
        <end position="5040"/>
    </location>
</feature>
<dbReference type="Pfam" id="PF13573">
    <property type="entry name" value="SprB"/>
    <property type="match status" value="10"/>
</dbReference>
<dbReference type="PROSITE" id="PS50093">
    <property type="entry name" value="PKD"/>
    <property type="match status" value="2"/>
</dbReference>
<dbReference type="SMART" id="SM00089">
    <property type="entry name" value="PKD"/>
    <property type="match status" value="4"/>
</dbReference>
<dbReference type="Proteomes" id="UP000249239">
    <property type="component" value="Unassembled WGS sequence"/>
</dbReference>
<dbReference type="InterPro" id="IPR025667">
    <property type="entry name" value="SprB_repeat"/>
</dbReference>
<comment type="caution">
    <text evidence="2">The sequence shown here is derived from an EMBL/GenBank/DDBJ whole genome shotgun (WGS) entry which is preliminary data.</text>
</comment>
<dbReference type="CDD" id="cd00146">
    <property type="entry name" value="PKD"/>
    <property type="match status" value="2"/>
</dbReference>
<gene>
    <name evidence="2" type="ORF">LX69_00078</name>
</gene>
<dbReference type="InterPro" id="IPR035986">
    <property type="entry name" value="PKD_dom_sf"/>
</dbReference>
<sequence length="5153" mass="541882">MLVFDVHHLSIDERIFFDRGMMKKSSFRTWLRLGCCLLAGCLLAHGVAWGQIAASPLNTCSGGIYRISDPAVLGFPPGLSKDNIGIWSAVELSSGDPAGLVFEPPTIFQTYVTGFVLGETYKVTWKSAKNGKDYVFYLEATTAATPGVIKFESPLNSGTWQTGDIVYCPNIPEPEQLFQIEGADISSVEFWKTGLPGSFSTANPTSLTSYNSKDEVWGIVTNSNGCVSYTTNRIRLAEMTQTQIVVVGGASACGSSVPAGVELEIQPYDAVGYTYQWYRDDGAIKSPIGGATHRTYIINDFGKYSVVVSGCATTFETNQVNVEQIGLSSVSIAGGDLCKPGDEQTLTANPAPAVGFDYGWFYGGAPIPGETSSTLSASNAGYYQVKLTSQTNADCYTMSSPFSVDVTNVWAEWSKANNLAPFCATAPVGDRTPKMNLTIYNGQSPYEVTINDGTNYQILSGVVSPVVIDAVPEISSTTDYRVISIVDANGCGAHSDTLPKNSLRYEVEGMPVVQDVTFSGGCSQSPLLAVLNNAEANTIYELRRTTLGVETLIESRTPSSPGGFAFASLPISSAGTYSVVARGLTGACGEVTMNGNLTVFDSPNTFVLSANKLDYCFNSLPTDVKLSLSGSQPGVDYQLQWDDGTGFVNVGAVLSGAGSGLSPVDWHDRQAGAYRVLATGAGGCTRVMDGVLSVKGHSLPAAVVSAGSPNRRCADDATTSFYVNVALNGEPPFNFHIVNDKGLATIEVRNHSSMTATILVNPATDITYKVENLTDKYSCAPVAGSGEARFYVDPIPVIDITPAAPSVCAGSPVTLTANAANTTGVKTYTWSDGLGSTPSVNFTPANTFTYEVVVTNELGCTHTENVTVTVNPVPVVHSLTVDNLLNAGHYCEDNYEIGLASTQIGVTYDLYKDGVYSFPFSSTSIIGDGSAHNFPDVNTPGIYTVRATSAVGGCTAMMNGAVEVHANTLSLSVKSRNVSCVSANDGWAEVVASGGGVPYVYNWENSTSVTVSTAAVADPLSPGTYTVTVTDAYGCSQYEYVTITKPLALDVDVTTFAATCASATDGRATVLVTGGTPPYQITWPDGTTGVSVTNLSPGNHVVSVTDANGCIHPELFTINVLLPVLSISETLADHKDILCHGDATGEFKVEASGGSGAYQFSIDRISWFNGIVDEYTFKNLKAGTYTVWVRDASNSLCELEGAPPITINEAAALSVALSSPVINVPCHGGTNGKIEVTVSGGTGVLNYQWYRLVPGDGLLPWPAADGGTPAHATNLPAGDYRVRVNDDKGCTLWSDAITVQQPVSPMMVPLVDITHVSSFGGNDGAITLGTVINGNAPFKYSWSGIDLSGNPILDLVPDITSQTNLKAGTYQVTVTDDNGCSVTLDQLVVSETDRLTILVAKSDPAPCHGATNGFIRVTAAGGDTPYQSITLSDGVVTLMPVNTGSTFAEFTALPAGAYTATVVDAKGVAFTEAIFLTQPDALQLSVDKKDVSCHGSKDAEIKVTISGGLPFPGTPDYYEVVVTPPVGAVLTEHVQFATPFIFDHLSPGDYAVVVTDLKGCSQTSAVSIVEPNEVTASVTLTPVTCHAQGTATASVSGRDASFAFQYDWYEVDGIGTETLLMTTGPSSISGLDAGSYRLRVTALSDACLPVDVDFSIDDARPGTLTVTPTHVTGCAGDATGVLHVELTGGNAPYVVAANGLSVVGAGSFDLTGLTQGSYTVGATDANGCAFAPQVVIINEPSPLEVSPLNVKSGCSINSGSVSFTVSGGNVSGGNHSYRWVLKNVTGVVIDETSLDVTSGSSSLLSEVGLAAGDYILTVRDLYSTAPDQCEVIRTFTITELAVSATLTHTSCEGVNSGAIHLDVTGGSGNYTYVWTGPDGFSAATQDITGLHAGTYALTLKDEDWGCVVSLNYDIDNQRTLSIDTYLEPVRCHGENTGSIEVTGVPGSVGALLYTWNGTPGSNRFDNLFTGTYQIRVEDGQGCLAEKMVDVVQPDPIDFKLSSSLEDCSHRQIFLSELQGGTGALSEFQYNWSGSGGATAKADLAGLDVVAPVTPLLTQLTVGGDYVVTVRDRNNCSAMRTVAVAAPLSVTAALSHLNCAGDANGAIQVQVSGGSGSYQYHWTTVDGSGLVVGNEDQNGLTAGTYVVTVTDVVENCSVTASYTLNAPASITIDAQLTHNLCHGNANGSILPQVSGGMPGYTYAWSAVNGTGLDPLSVNQYGLTAGTYSLRVRDANGCEAVKDFQINEPFALDFEVVVSNTQCDNTNSITVQTPKGGSGSYSFLLVGSGISSETWDNASVTVKTLSNLPGGDYTIVMSDMGVGQHCSVTKVVSLTQPLVATYQVAGETCPGMGDGRISLSVSGGTLPYAFHWTPAPGIVAGAQNQNALAAGTYTVRVTDGRGCFVDLTDIEVPLLHQLVLGSGIKHVLCKGDATGAIDLSVSGGSGFYQYLWSGGTASGKTTEDVSGLGAGFYTVTVSDDQLAGCAVSETFQVNEPADALSISSLTHTDISCHGSAVGTIHLVVAGGTAPYRYLWSGPMAITDSEFNPTNLIAGSYQVTVVDANLCSVTSDAIVIDQPVQPVAVSLVQLLPVTVSGGSNGVIEVVASGGVLPYVSYAWEIEDGINPGSFIPYPLGTSYRVEGLSKGHYRVTVTDGNGCSGSSVPYIITEPGQALAVEKVLLRPIRPCAGSSNGVISVQVVGGTPDVTSGTPLYMLEWYKDGVKQGSQQAVTLTLNGLAPGSYLFRAQDGNGIWSPDQIIDVTEPIVLTVLATEHQPVTCHSDNDGVVRVAVSGGLPSFSGNYKVTLYGAGASQTQMANGIDVDFIGLTAGNYLVEVVDDANGDGSFSFADPVAGDCRQVVSVSVSQPEAVVTLSRADAGALCDGVKPQLRMTTTHWDVVAHPLDVTLSDGTMVTVNSSPFVFDPDNVPSVGSTTYAITSVHAQGGTCVKGTGQGTVQVGVLARPTAQLSGGSSVCVGEQSLLRVDVAGSAPWTVVFTNGMMVSIPAGETGVDVPVTPISSNTYSLLSVSDAHCSGTVSGSATVTVHPLPEVTLSGSAMICAGQPTSLTLTMPSGTAPYQINVKVNGIETVLNNIVTSPYIWTVSPLVTTTYELVSITDAHGCSRAVSGAAVVTVNPLPGNPGVIDGPDEACQGATGLVYRVDAIPHATSYEWELPAGFSLTSGKGSREITIEVDHNASTDTLRVRGVNGCGSSAWANKSVQVDRLPDAAAGVITSLSDSVQFCQGTRGVRFSVAPVKGATEYIWHMPAGFAIVSGQGSTGVLVDLDEHQHSITGNITVEARNACGSRGISPPLTVTISPNPSANAGPDAHVCADQYVMKAVDAGVGHTGLWELLPGSGSAKVVTPDAFNTALNDLGKGANTFRWTVTHTATGCKASDEVVVYNDLLTVSATADHDAVCDGNATVYGTAVPDGATGVWSVNPVGAFIHQGTSATTAVTGLAPGMNQFTWRITKNGCESAAVTTVVNNAPETAVVTDYTLADGTVVAFTGIPIQLCDNHLTVSARPVSNASLGIGRWELIKGTATIADPASATTKITGLGMGENILRWRVRLATCESHVDVVIHNNQLLADAGKDQTTCGDVVTLTASPSVSAGVTGAWSVLTDASGLELGHAVFSAGSNHQTTASALAVGDNYFVWSVTQHGCVSRDVVKITSHKPTQATVETGLLTCGEDARLAANAVDTTAETGFWSIVKGYAAFDDKTRRDAAISSIAQGENIFRWNILRNGCSSSADFVVNNRKLPVYAGKDTVICDRNIALNANAATEGSGMWRVKEGGVTIVSVSDPKSNASFDAGKHVLEWVINNQGCYSIDEVVIVNNTVTANAGGDQDLLGTATYMTAGALSAGETGRWTVVSGGAKFVDMTRPDSYVSEIKKGENVFKWTVTKGGCVAEDLIVVNNGQSVEADAGMTQTVCVNEVELQANNPDGGVGVWSIEPGEGNGSGVFENINSPRTRVTHLSPGKNVFRWTINYATTSTYDVVEIINNQPSTAFAGVDEYTDCSDTKQLAGMPVLYGDIEWIVSSGSGVFNNAAIHNPVVSGLSRGPNLLRMRVTKGQCVSESSVVITNDMPDIPDAGNDRPVCVDSVMLTPNTPAFGRGEWMIQGASTATFDGNMVRSLSPGENVFLWVIKTEHCQLSDAVVITNNKPTQANAGFNTPVCDDRYQLSANEPSARESGMWTIVASDASFDDVHSPTAIASGLSRGGNTFRWTIDNHGCQSYDEVVVSYDYIQSMINPVDPLCVDTAMLRANNPYPGIGTWSVIAGSSSVSIDDVNSPATIVRHLDQGVNMLVWTIKNGSCESSSTVNVINNQPTQADAGNDFGTCEDHVTLSANIDMSGQGHWERLTGNGSIADENSSYTSVSGLSVGRNLFRWTIENNGCFSYDDVEVSYNKIFARVGDDQLDNCSPEAQLQANNALPGVGTWSVGGKNGQAYFENANDPNSRVYNLGFGKNTLRWTIVHQGCESSAEMVVYNNSPSIAYAGNDEAVCENVYVLDARQPEIGVGNWEVLTGGAQVADALSPKSPVSSLTVGDNVFRWIVRHGNCTSTDEVLIVNNRPSPPYAGKDLQVCVDTHPLKADEPEYGQGHWDIPYGSAMVDQPNSSVAMASNLAYGRNVFRWTVVNGQCSLSDEVEIVNNMATQSRAGSDIQDCKSSAVLDANVPVQGVGVWSLVSGKGTIVNPSDPYTRINDLSFGENIFKWTIQNGSCFSNDFVSVFNMTPDQAIAGADKVICDHAMSMNANEPKSGVGQWTVLSGAGTFEQPAAFDSRVAGVGFGINVYQWKISYGSCSTESTVTVVNNRYEAYAGEDEVVYEPSVVLRATKTDEAVIGQWSVVSGSGDFVDGNFFNTRVDNLTEGVNTFRWLIDVNGCVTSDDVHVTYKVTPDVGFISDVIKGCYPLRVQFTNYAVGGNSYMWDFGDGDISVERNPVHVFTRPGDYRVTLTVPGPDGRDGVFTSLIRVYDHPVASFSFDPTVVYVPADELRCYNSSSGGKTYLWHFGDGQTSTELNPRYVYTTAGVYDLQLTVTNEFGCADSMVVERGVEAILQGFIVFPNAFTPRPVDGTMSTSSQDMIFRPRYRDVDQYRLQIFDRWGQVVFESNDVNVGWDGMYNDRLSPQDVYVYKAWGHYVSGREFMKTGSVLLVR</sequence>
<evidence type="ECO:0000259" key="1">
    <source>
        <dbReference type="PROSITE" id="PS50093"/>
    </source>
</evidence>
<dbReference type="InterPro" id="IPR013783">
    <property type="entry name" value="Ig-like_fold"/>
</dbReference>
<keyword evidence="3" id="KW-1185">Reference proteome</keyword>
<accession>A0A2W7NRD3</accession>
<evidence type="ECO:0000313" key="2">
    <source>
        <dbReference type="EMBL" id="PZX20657.1"/>
    </source>
</evidence>
<dbReference type="Pfam" id="PF19408">
    <property type="entry name" value="PKD_6"/>
    <property type="match status" value="2"/>
</dbReference>
<dbReference type="Gene3D" id="2.60.40.10">
    <property type="entry name" value="Immunoglobulins"/>
    <property type="match status" value="8"/>
</dbReference>
<reference evidence="2 3" key="1">
    <citation type="submission" date="2018-06" db="EMBL/GenBank/DDBJ databases">
        <title>Genomic Encyclopedia of Archaeal and Bacterial Type Strains, Phase II (KMG-II): from individual species to whole genera.</title>
        <authorList>
            <person name="Goeker M."/>
        </authorList>
    </citation>
    <scope>NUCLEOTIDE SEQUENCE [LARGE SCALE GENOMIC DNA]</scope>
    <source>
        <strain evidence="2 3">DSM 6779</strain>
    </source>
</reference>
<dbReference type="SUPFAM" id="SSF49299">
    <property type="entry name" value="PKD domain"/>
    <property type="match status" value="3"/>
</dbReference>
<dbReference type="Pfam" id="PF13585">
    <property type="entry name" value="CHU_C"/>
    <property type="match status" value="1"/>
</dbReference>
<dbReference type="InterPro" id="IPR022409">
    <property type="entry name" value="PKD/Chitinase_dom"/>
</dbReference>
<dbReference type="EMBL" id="QKZK01000001">
    <property type="protein sequence ID" value="PZX20657.1"/>
    <property type="molecule type" value="Genomic_DNA"/>
</dbReference>
<dbReference type="Pfam" id="PF18911">
    <property type="entry name" value="PKD_4"/>
    <property type="match status" value="2"/>
</dbReference>
<proteinExistence type="predicted"/>
<evidence type="ECO:0000313" key="3">
    <source>
        <dbReference type="Proteomes" id="UP000249239"/>
    </source>
</evidence>